<evidence type="ECO:0000313" key="3">
    <source>
        <dbReference type="Proteomes" id="UP000777265"/>
    </source>
</evidence>
<dbReference type="Pfam" id="PF09604">
    <property type="entry name" value="Potass_KdpF"/>
    <property type="match status" value="1"/>
</dbReference>
<dbReference type="EMBL" id="JAAYEE010000278">
    <property type="protein sequence ID" value="NLW36655.1"/>
    <property type="molecule type" value="Genomic_DNA"/>
</dbReference>
<keyword evidence="1" id="KW-1133">Transmembrane helix</keyword>
<dbReference type="Proteomes" id="UP000777265">
    <property type="component" value="Unassembled WGS sequence"/>
</dbReference>
<dbReference type="InterPro" id="IPR011726">
    <property type="entry name" value="KdpF"/>
</dbReference>
<dbReference type="GO" id="GO:0008556">
    <property type="term" value="F:P-type potassium transmembrane transporter activity"/>
    <property type="evidence" value="ECO:0007669"/>
    <property type="project" value="InterPro"/>
</dbReference>
<gene>
    <name evidence="2" type="primary">kdpF</name>
    <name evidence="2" type="ORF">GXY80_14430</name>
</gene>
<feature type="transmembrane region" description="Helical" evidence="1">
    <location>
        <begin position="6"/>
        <end position="22"/>
    </location>
</feature>
<organism evidence="2 3">
    <name type="scientific">Syntrophorhabdus aromaticivorans</name>
    <dbReference type="NCBI Taxonomy" id="328301"/>
    <lineage>
        <taxon>Bacteria</taxon>
        <taxon>Pseudomonadati</taxon>
        <taxon>Thermodesulfobacteriota</taxon>
        <taxon>Syntrophorhabdia</taxon>
        <taxon>Syntrophorhabdales</taxon>
        <taxon>Syntrophorhabdaceae</taxon>
        <taxon>Syntrophorhabdus</taxon>
    </lineage>
</organism>
<reference evidence="2" key="2">
    <citation type="submission" date="2020-01" db="EMBL/GenBank/DDBJ databases">
        <authorList>
            <person name="Campanaro S."/>
        </authorList>
    </citation>
    <scope>NUCLEOTIDE SEQUENCE</scope>
    <source>
        <strain evidence="2">AS06rmzACSIP_7</strain>
    </source>
</reference>
<dbReference type="GO" id="GO:0005886">
    <property type="term" value="C:plasma membrane"/>
    <property type="evidence" value="ECO:0007669"/>
    <property type="project" value="InterPro"/>
</dbReference>
<protein>
    <submittedName>
        <fullName evidence="2">K(+)-transporting ATPase subunit F</fullName>
    </submittedName>
</protein>
<sequence length="27" mass="3023">MGDIMGIIIGLILIGYLLFSVLRPEKF</sequence>
<keyword evidence="1" id="KW-0812">Transmembrane</keyword>
<dbReference type="AlphaFoldDB" id="A0A971M6C2"/>
<evidence type="ECO:0000313" key="2">
    <source>
        <dbReference type="EMBL" id="NLW36655.1"/>
    </source>
</evidence>
<comment type="caution">
    <text evidence="2">The sequence shown here is derived from an EMBL/GenBank/DDBJ whole genome shotgun (WGS) entry which is preliminary data.</text>
</comment>
<reference evidence="2" key="1">
    <citation type="journal article" date="2020" name="Biotechnol. Biofuels">
        <title>New insights from the biogas microbiome by comprehensive genome-resolved metagenomics of nearly 1600 species originating from multiple anaerobic digesters.</title>
        <authorList>
            <person name="Campanaro S."/>
            <person name="Treu L."/>
            <person name="Rodriguez-R L.M."/>
            <person name="Kovalovszki A."/>
            <person name="Ziels R.M."/>
            <person name="Maus I."/>
            <person name="Zhu X."/>
            <person name="Kougias P.G."/>
            <person name="Basile A."/>
            <person name="Luo G."/>
            <person name="Schluter A."/>
            <person name="Konstantinidis K.T."/>
            <person name="Angelidaki I."/>
        </authorList>
    </citation>
    <scope>NUCLEOTIDE SEQUENCE</scope>
    <source>
        <strain evidence="2">AS06rmzACSIP_7</strain>
    </source>
</reference>
<accession>A0A971M6C2</accession>
<evidence type="ECO:0000256" key="1">
    <source>
        <dbReference type="SAM" id="Phobius"/>
    </source>
</evidence>
<proteinExistence type="predicted"/>
<dbReference type="NCBIfam" id="TIGR02115">
    <property type="entry name" value="potass_kdpF"/>
    <property type="match status" value="1"/>
</dbReference>
<name>A0A971M6C2_9BACT</name>
<keyword evidence="1" id="KW-0472">Membrane</keyword>